<feature type="transmembrane region" description="Helical" evidence="7">
    <location>
        <begin position="60"/>
        <end position="93"/>
    </location>
</feature>
<dbReference type="EnsemblMetazoa" id="tetur41g00350.1">
    <property type="protein sequence ID" value="tetur41g00350.1"/>
    <property type="gene ID" value="tetur41g00350"/>
</dbReference>
<feature type="transmembrane region" description="Helical" evidence="7">
    <location>
        <begin position="242"/>
        <end position="266"/>
    </location>
</feature>
<dbReference type="eggNOG" id="KOG4491">
    <property type="taxonomic scope" value="Eukaryota"/>
</dbReference>
<dbReference type="GO" id="GO:0016020">
    <property type="term" value="C:membrane"/>
    <property type="evidence" value="ECO:0007669"/>
    <property type="project" value="UniProtKB-SubCell"/>
</dbReference>
<feature type="transmembrane region" description="Helical" evidence="7">
    <location>
        <begin position="6"/>
        <end position="24"/>
    </location>
</feature>
<comment type="subcellular location">
    <subcellularLocation>
        <location evidence="1">Membrane</location>
        <topology evidence="1">Multi-pass membrane protein</topology>
    </subcellularLocation>
</comment>
<reference evidence="9" key="1">
    <citation type="submission" date="2011-08" db="EMBL/GenBank/DDBJ databases">
        <authorList>
            <person name="Rombauts S."/>
        </authorList>
    </citation>
    <scope>NUCLEOTIDE SEQUENCE</scope>
    <source>
        <strain evidence="9">London</strain>
    </source>
</reference>
<evidence type="ECO:0000256" key="7">
    <source>
        <dbReference type="SAM" id="Phobius"/>
    </source>
</evidence>
<keyword evidence="4 7" id="KW-0812">Transmembrane</keyword>
<dbReference type="EMBL" id="CAEY01001178">
    <property type="status" value="NOT_ANNOTATED_CDS"/>
    <property type="molecule type" value="Genomic_DNA"/>
</dbReference>
<dbReference type="Proteomes" id="UP000015104">
    <property type="component" value="Unassembled WGS sequence"/>
</dbReference>
<organism evidence="8 9">
    <name type="scientific">Tetranychus urticae</name>
    <name type="common">Two-spotted spider mite</name>
    <dbReference type="NCBI Taxonomy" id="32264"/>
    <lineage>
        <taxon>Eukaryota</taxon>
        <taxon>Metazoa</taxon>
        <taxon>Ecdysozoa</taxon>
        <taxon>Arthropoda</taxon>
        <taxon>Chelicerata</taxon>
        <taxon>Arachnida</taxon>
        <taxon>Acari</taxon>
        <taxon>Acariformes</taxon>
        <taxon>Trombidiformes</taxon>
        <taxon>Prostigmata</taxon>
        <taxon>Eleutherengona</taxon>
        <taxon>Raphignathae</taxon>
        <taxon>Tetranychoidea</taxon>
        <taxon>Tetranychidae</taxon>
        <taxon>Tetranychus</taxon>
    </lineage>
</organism>
<evidence type="ECO:0000256" key="6">
    <source>
        <dbReference type="ARBA" id="ARBA00023136"/>
    </source>
</evidence>
<reference evidence="8" key="2">
    <citation type="submission" date="2015-06" db="UniProtKB">
        <authorList>
            <consortium name="EnsemblMetazoa"/>
        </authorList>
    </citation>
    <scope>IDENTIFICATION</scope>
</reference>
<evidence type="ECO:0000256" key="1">
    <source>
        <dbReference type="ARBA" id="ARBA00004141"/>
    </source>
</evidence>
<dbReference type="AlphaFoldDB" id="T1L4W4"/>
<accession>T1L4W4</accession>
<dbReference type="HOGENOM" id="CLU_036918_3_1_1"/>
<dbReference type="InterPro" id="IPR002794">
    <property type="entry name" value="DUF92_TMEM19"/>
</dbReference>
<evidence type="ECO:0000256" key="4">
    <source>
        <dbReference type="ARBA" id="ARBA00022692"/>
    </source>
</evidence>
<keyword evidence="5 7" id="KW-1133">Transmembrane helix</keyword>
<keyword evidence="9" id="KW-1185">Reference proteome</keyword>
<sequence>MLTAALLVLIFPIALSFWVITLLASERSNADLPSPIRWLFSFLIPLLSVMHGYLRKHLDWTGVIIAFIISFILTLSNYCFIVSLFTFFFTSFKVTQYKNHLKRKILPNQDERRNWLQVMCNAGVASQFAIIFMLERGIANENPINFKFDYYSSWFAMGVLGSIACNNGDTWGSELSLALTRGNPRLITNFRKVPRGTNGGVTLVGLIFSGLGGLVIGLSYYLTLILCANRDVLAISPPQWPIIMVGCLAGLVGSIVDSILGATLQFSGFNRETGKMVEAPGENVEWISGIRFLDNHSINLFSSLIMALLTPRISQLFWS</sequence>
<dbReference type="PANTHER" id="PTHR13353:SF5">
    <property type="entry name" value="TRANSMEMBRANE PROTEIN 19"/>
    <property type="match status" value="1"/>
</dbReference>
<evidence type="ECO:0000313" key="9">
    <source>
        <dbReference type="Proteomes" id="UP000015104"/>
    </source>
</evidence>
<dbReference type="PANTHER" id="PTHR13353">
    <property type="entry name" value="TRANSMEMBRANE PROTEIN 19"/>
    <property type="match status" value="1"/>
</dbReference>
<protein>
    <recommendedName>
        <fullName evidence="3">Transmembrane protein 19</fullName>
    </recommendedName>
</protein>
<feature type="transmembrane region" description="Helical" evidence="7">
    <location>
        <begin position="36"/>
        <end position="54"/>
    </location>
</feature>
<keyword evidence="6 7" id="KW-0472">Membrane</keyword>
<dbReference type="Pfam" id="PF01940">
    <property type="entry name" value="DUF92"/>
    <property type="match status" value="1"/>
</dbReference>
<evidence type="ECO:0000313" key="8">
    <source>
        <dbReference type="EnsemblMetazoa" id="tetur41g00350.1"/>
    </source>
</evidence>
<proteinExistence type="inferred from homology"/>
<name>T1L4W4_TETUR</name>
<feature type="transmembrane region" description="Helical" evidence="7">
    <location>
        <begin position="200"/>
        <end position="222"/>
    </location>
</feature>
<evidence type="ECO:0000256" key="3">
    <source>
        <dbReference type="ARBA" id="ARBA00014258"/>
    </source>
</evidence>
<comment type="similarity">
    <text evidence="2">Belongs to the TMEM19 family.</text>
</comment>
<evidence type="ECO:0000256" key="5">
    <source>
        <dbReference type="ARBA" id="ARBA00022989"/>
    </source>
</evidence>
<evidence type="ECO:0000256" key="2">
    <source>
        <dbReference type="ARBA" id="ARBA00009012"/>
    </source>
</evidence>